<gene>
    <name evidence="1" type="ORF">V5799_015034</name>
</gene>
<dbReference type="Proteomes" id="UP001321473">
    <property type="component" value="Unassembled WGS sequence"/>
</dbReference>
<keyword evidence="2" id="KW-1185">Reference proteome</keyword>
<organism evidence="1 2">
    <name type="scientific">Amblyomma americanum</name>
    <name type="common">Lone star tick</name>
    <dbReference type="NCBI Taxonomy" id="6943"/>
    <lineage>
        <taxon>Eukaryota</taxon>
        <taxon>Metazoa</taxon>
        <taxon>Ecdysozoa</taxon>
        <taxon>Arthropoda</taxon>
        <taxon>Chelicerata</taxon>
        <taxon>Arachnida</taxon>
        <taxon>Acari</taxon>
        <taxon>Parasitiformes</taxon>
        <taxon>Ixodida</taxon>
        <taxon>Ixodoidea</taxon>
        <taxon>Ixodidae</taxon>
        <taxon>Amblyomminae</taxon>
        <taxon>Amblyomma</taxon>
    </lineage>
</organism>
<comment type="caution">
    <text evidence="1">The sequence shown here is derived from an EMBL/GenBank/DDBJ whole genome shotgun (WGS) entry which is preliminary data.</text>
</comment>
<evidence type="ECO:0000313" key="1">
    <source>
        <dbReference type="EMBL" id="KAK8768502.1"/>
    </source>
</evidence>
<proteinExistence type="predicted"/>
<sequence>MENLNKKYRQLRRTGTSTGSPDVPWIFNWQLHSFLGCLPTNDDGRVEENLELLVVDEAPDGSDVLL</sequence>
<evidence type="ECO:0000313" key="2">
    <source>
        <dbReference type="Proteomes" id="UP001321473"/>
    </source>
</evidence>
<dbReference type="EMBL" id="JARKHS020023825">
    <property type="protein sequence ID" value="KAK8768502.1"/>
    <property type="molecule type" value="Genomic_DNA"/>
</dbReference>
<dbReference type="AlphaFoldDB" id="A0AAQ4E1B2"/>
<protein>
    <submittedName>
        <fullName evidence="1">Uncharacterized protein</fullName>
    </submittedName>
</protein>
<name>A0AAQ4E1B2_AMBAM</name>
<feature type="non-terminal residue" evidence="1">
    <location>
        <position position="66"/>
    </location>
</feature>
<reference evidence="1 2" key="1">
    <citation type="journal article" date="2023" name="Arcadia Sci">
        <title>De novo assembly of a long-read Amblyomma americanum tick genome.</title>
        <authorList>
            <person name="Chou S."/>
            <person name="Poskanzer K.E."/>
            <person name="Rollins M."/>
            <person name="Thuy-Boun P.S."/>
        </authorList>
    </citation>
    <scope>NUCLEOTIDE SEQUENCE [LARGE SCALE GENOMIC DNA]</scope>
    <source>
        <strain evidence="1">F_SG_1</strain>
        <tissue evidence="1">Salivary glands</tissue>
    </source>
</reference>
<accession>A0AAQ4E1B2</accession>